<feature type="transmembrane region" description="Helical" evidence="2">
    <location>
        <begin position="67"/>
        <end position="84"/>
    </location>
</feature>
<feature type="transmembrane region" description="Helical" evidence="2">
    <location>
        <begin position="137"/>
        <end position="154"/>
    </location>
</feature>
<sequence>MATERGVEQGADRGDANRRPPGSLAGIVTVDVPDWVRNWGGVVALSVVLAMFGPYGTFFSLDAASRLAFWCAAAVGVAAMTRLAHAGLRRWPIAAAWPAWQRRGLSALIASFPATLWIALLFGWFSQAPPGALHFWHTWPQVMVTSLVFAVILGRKDPVPPQAVVAPPAVPHPQVAPAPDLAAAFVTRAVPRLSGARLLALEAEDHYLRIHTDQGSDLVLMRLRDAIADLGGEDGMQVHRSFWVAREAVAEATVRGQAAQLRLTDGTLVPVSRTALPRIKAAGWLDADKD</sequence>
<proteinExistence type="predicted"/>
<dbReference type="GO" id="GO:0003677">
    <property type="term" value="F:DNA binding"/>
    <property type="evidence" value="ECO:0007669"/>
    <property type="project" value="InterPro"/>
</dbReference>
<dbReference type="Gene3D" id="2.40.50.1020">
    <property type="entry name" value="LytTr DNA-binding domain"/>
    <property type="match status" value="1"/>
</dbReference>
<feature type="transmembrane region" description="Helical" evidence="2">
    <location>
        <begin position="42"/>
        <end position="61"/>
    </location>
</feature>
<gene>
    <name evidence="4" type="ORF">FHS74_004528</name>
</gene>
<accession>A0A7X0B259</accession>
<dbReference type="Pfam" id="PF04397">
    <property type="entry name" value="LytTR"/>
    <property type="match status" value="1"/>
</dbReference>
<dbReference type="InterPro" id="IPR007492">
    <property type="entry name" value="LytTR_DNA-bd_dom"/>
</dbReference>
<dbReference type="AlphaFoldDB" id="A0A7X0B259"/>
<comment type="caution">
    <text evidence="4">The sequence shown here is derived from an EMBL/GenBank/DDBJ whole genome shotgun (WGS) entry which is preliminary data.</text>
</comment>
<evidence type="ECO:0000313" key="5">
    <source>
        <dbReference type="Proteomes" id="UP000539175"/>
    </source>
</evidence>
<feature type="region of interest" description="Disordered" evidence="1">
    <location>
        <begin position="1"/>
        <end position="20"/>
    </location>
</feature>
<name>A0A7X0B259_9PROT</name>
<keyword evidence="2" id="KW-0472">Membrane</keyword>
<evidence type="ECO:0000259" key="3">
    <source>
        <dbReference type="PROSITE" id="PS50930"/>
    </source>
</evidence>
<feature type="transmembrane region" description="Helical" evidence="2">
    <location>
        <begin position="105"/>
        <end position="125"/>
    </location>
</feature>
<evidence type="ECO:0000256" key="2">
    <source>
        <dbReference type="SAM" id="Phobius"/>
    </source>
</evidence>
<organism evidence="4 5">
    <name type="scientific">Nitrospirillum iridis</name>
    <dbReference type="NCBI Taxonomy" id="765888"/>
    <lineage>
        <taxon>Bacteria</taxon>
        <taxon>Pseudomonadati</taxon>
        <taxon>Pseudomonadota</taxon>
        <taxon>Alphaproteobacteria</taxon>
        <taxon>Rhodospirillales</taxon>
        <taxon>Azospirillaceae</taxon>
        <taxon>Nitrospirillum</taxon>
    </lineage>
</organism>
<dbReference type="Proteomes" id="UP000539175">
    <property type="component" value="Unassembled WGS sequence"/>
</dbReference>
<keyword evidence="2" id="KW-0812">Transmembrane</keyword>
<dbReference type="EMBL" id="JACIIZ010000014">
    <property type="protein sequence ID" value="MBB6253952.1"/>
    <property type="molecule type" value="Genomic_DNA"/>
</dbReference>
<dbReference type="RefSeq" id="WP_184805531.1">
    <property type="nucleotide sequence ID" value="NZ_JACIIZ010000014.1"/>
</dbReference>
<feature type="compositionally biased region" description="Basic and acidic residues" evidence="1">
    <location>
        <begin position="1"/>
        <end position="18"/>
    </location>
</feature>
<evidence type="ECO:0000313" key="4">
    <source>
        <dbReference type="EMBL" id="MBB6253952.1"/>
    </source>
</evidence>
<evidence type="ECO:0000256" key="1">
    <source>
        <dbReference type="SAM" id="MobiDB-lite"/>
    </source>
</evidence>
<reference evidence="4 5" key="1">
    <citation type="submission" date="2020-08" db="EMBL/GenBank/DDBJ databases">
        <title>Genomic Encyclopedia of Type Strains, Phase IV (KMG-IV): sequencing the most valuable type-strain genomes for metagenomic binning, comparative biology and taxonomic classification.</title>
        <authorList>
            <person name="Goeker M."/>
        </authorList>
    </citation>
    <scope>NUCLEOTIDE SEQUENCE [LARGE SCALE GENOMIC DNA]</scope>
    <source>
        <strain evidence="4 5">DSM 22198</strain>
    </source>
</reference>
<keyword evidence="2" id="KW-1133">Transmembrane helix</keyword>
<protein>
    <recommendedName>
        <fullName evidence="3">HTH LytTR-type domain-containing protein</fullName>
    </recommendedName>
</protein>
<dbReference type="SMART" id="SM00850">
    <property type="entry name" value="LytTR"/>
    <property type="match status" value="1"/>
</dbReference>
<keyword evidence="5" id="KW-1185">Reference proteome</keyword>
<feature type="domain" description="HTH LytTR-type" evidence="3">
    <location>
        <begin position="182"/>
        <end position="285"/>
    </location>
</feature>
<dbReference type="PROSITE" id="PS50930">
    <property type="entry name" value="HTH_LYTTR"/>
    <property type="match status" value="1"/>
</dbReference>